<reference evidence="1" key="1">
    <citation type="submission" date="2019-03" db="EMBL/GenBank/DDBJ databases">
        <authorList>
            <person name="Danneels B."/>
        </authorList>
    </citation>
    <scope>NUCLEOTIDE SEQUENCE</scope>
</reference>
<organism evidence="1">
    <name type="scientific">plant metagenome</name>
    <dbReference type="NCBI Taxonomy" id="1297885"/>
    <lineage>
        <taxon>unclassified sequences</taxon>
        <taxon>metagenomes</taxon>
        <taxon>organismal metagenomes</taxon>
    </lineage>
</organism>
<name>A0A484V183_9ZZZZ</name>
<dbReference type="EMBL" id="CAADIO010000028">
    <property type="protein sequence ID" value="VFR92970.1"/>
    <property type="molecule type" value="Genomic_DNA"/>
</dbReference>
<accession>A0A484V183</accession>
<proteinExistence type="predicted"/>
<sequence>MADIHSPLTDHPGSFGNRFRNEPRAAIVKREVHRHGAVITVVVIDPCIEKEYGCKRPVLRISSPARIRVFEQQVETALFRYDVLRAIAWPVCLVRREGCQRFHHFRIIIASAKEAQKCLNLHGDFSYCSTAMSVSTMPCGRARMRRRLHVDRCPAGSCAASVLSTFEAFHRIEIDGERILKTVLCAACFQQVRDGPLVLVNVSDAELAGGIIIKKMKCFRGLVGVDPVAYNLVRLVEVVNLLGRKHGPAARRRDLVTVAPQIFDHIHEAKRTEQRLVIGLGPVLVQGVQVEYRHVELSLQAAQGAVRPIERDKIAGKRDGRAKVFDDGIRDRAAESTETAIYFGEFLKRLRLALRLDQIPIIFQALLHLQGIILFDEIVKAAGNIVVHGESWIPKKKQDAEGSQHS</sequence>
<gene>
    <name evidence="1" type="ORF">RAN3_1147</name>
</gene>
<protein>
    <submittedName>
        <fullName evidence="1">Uncharacterized protein</fullName>
    </submittedName>
</protein>
<dbReference type="AlphaFoldDB" id="A0A484V183"/>
<evidence type="ECO:0000313" key="1">
    <source>
        <dbReference type="EMBL" id="VFR92970.1"/>
    </source>
</evidence>